<comment type="caution">
    <text evidence="6">The sequence shown here is derived from an EMBL/GenBank/DDBJ whole genome shotgun (WGS) entry which is preliminary data.</text>
</comment>
<reference evidence="6 7" key="1">
    <citation type="submission" date="2019-12" db="EMBL/GenBank/DDBJ databases">
        <title>Mucilaginibacter sp. HME9299 genome sequencing and assembly.</title>
        <authorList>
            <person name="Kang H."/>
            <person name="Kim H."/>
            <person name="Joh K."/>
        </authorList>
    </citation>
    <scope>NUCLEOTIDE SEQUENCE [LARGE SCALE GENOMIC DNA]</scope>
    <source>
        <strain evidence="6 7">HME9299</strain>
    </source>
</reference>
<dbReference type="GO" id="GO:0006310">
    <property type="term" value="P:DNA recombination"/>
    <property type="evidence" value="ECO:0007669"/>
    <property type="project" value="UniProtKB-UniRule"/>
</dbReference>
<dbReference type="InterPro" id="IPR022572">
    <property type="entry name" value="DNA_rep/recomb_RecO_N"/>
</dbReference>
<evidence type="ECO:0000256" key="1">
    <source>
        <dbReference type="ARBA" id="ARBA00022763"/>
    </source>
</evidence>
<keyword evidence="1 4" id="KW-0227">DNA damage</keyword>
<dbReference type="SUPFAM" id="SSF57863">
    <property type="entry name" value="ArfGap/RecO-like zinc finger"/>
    <property type="match status" value="1"/>
</dbReference>
<evidence type="ECO:0000256" key="4">
    <source>
        <dbReference type="HAMAP-Rule" id="MF_00201"/>
    </source>
</evidence>
<dbReference type="InterPro" id="IPR012340">
    <property type="entry name" value="NA-bd_OB-fold"/>
</dbReference>
<evidence type="ECO:0000256" key="3">
    <source>
        <dbReference type="ARBA" id="ARBA00023204"/>
    </source>
</evidence>
<dbReference type="RefSeq" id="WP_157540441.1">
    <property type="nucleotide sequence ID" value="NZ_WQLA01000002.1"/>
</dbReference>
<organism evidence="6 7">
    <name type="scientific">Mucilaginibacter aquatilis</name>
    <dbReference type="NCBI Taxonomy" id="1517760"/>
    <lineage>
        <taxon>Bacteria</taxon>
        <taxon>Pseudomonadati</taxon>
        <taxon>Bacteroidota</taxon>
        <taxon>Sphingobacteriia</taxon>
        <taxon>Sphingobacteriales</taxon>
        <taxon>Sphingobacteriaceae</taxon>
        <taxon>Mucilaginibacter</taxon>
    </lineage>
</organism>
<dbReference type="PANTHER" id="PTHR33991">
    <property type="entry name" value="DNA REPAIR PROTEIN RECO"/>
    <property type="match status" value="1"/>
</dbReference>
<dbReference type="GO" id="GO:0043590">
    <property type="term" value="C:bacterial nucleoid"/>
    <property type="evidence" value="ECO:0007669"/>
    <property type="project" value="TreeGrafter"/>
</dbReference>
<dbReference type="OrthoDB" id="9789152at2"/>
<dbReference type="Proteomes" id="UP000434850">
    <property type="component" value="Unassembled WGS sequence"/>
</dbReference>
<feature type="domain" description="DNA replication/recombination mediator RecO N-terminal" evidence="5">
    <location>
        <begin position="1"/>
        <end position="77"/>
    </location>
</feature>
<dbReference type="InterPro" id="IPR003717">
    <property type="entry name" value="RecO"/>
</dbReference>
<dbReference type="SUPFAM" id="SSF50249">
    <property type="entry name" value="Nucleic acid-binding proteins"/>
    <property type="match status" value="1"/>
</dbReference>
<dbReference type="GO" id="GO:0006302">
    <property type="term" value="P:double-strand break repair"/>
    <property type="evidence" value="ECO:0007669"/>
    <property type="project" value="TreeGrafter"/>
</dbReference>
<accession>A0A6I4IAW2</accession>
<keyword evidence="2 4" id="KW-0233">DNA recombination</keyword>
<evidence type="ECO:0000313" key="7">
    <source>
        <dbReference type="Proteomes" id="UP000434850"/>
    </source>
</evidence>
<dbReference type="Pfam" id="PF02565">
    <property type="entry name" value="RecO_C"/>
    <property type="match status" value="1"/>
</dbReference>
<dbReference type="Gene3D" id="2.40.50.140">
    <property type="entry name" value="Nucleic acid-binding proteins"/>
    <property type="match status" value="1"/>
</dbReference>
<dbReference type="EMBL" id="WQLA01000002">
    <property type="protein sequence ID" value="MVN90666.1"/>
    <property type="molecule type" value="Genomic_DNA"/>
</dbReference>
<gene>
    <name evidence="4 6" type="primary">recO</name>
    <name evidence="6" type="ORF">GO816_05970</name>
</gene>
<dbReference type="PANTHER" id="PTHR33991:SF1">
    <property type="entry name" value="DNA REPAIR PROTEIN RECO"/>
    <property type="match status" value="1"/>
</dbReference>
<evidence type="ECO:0000313" key="6">
    <source>
        <dbReference type="EMBL" id="MVN90666.1"/>
    </source>
</evidence>
<comment type="function">
    <text evidence="4">Involved in DNA repair and RecF pathway recombination.</text>
</comment>
<dbReference type="InterPro" id="IPR037278">
    <property type="entry name" value="ARFGAP/RecO"/>
</dbReference>
<keyword evidence="3 4" id="KW-0234">DNA repair</keyword>
<evidence type="ECO:0000259" key="5">
    <source>
        <dbReference type="Pfam" id="PF11967"/>
    </source>
</evidence>
<proteinExistence type="inferred from homology"/>
<protein>
    <recommendedName>
        <fullName evidence="4">DNA repair protein RecO</fullName>
    </recommendedName>
    <alternativeName>
        <fullName evidence="4">Recombination protein O</fullName>
    </alternativeName>
</protein>
<comment type="similarity">
    <text evidence="4">Belongs to the RecO family.</text>
</comment>
<dbReference type="HAMAP" id="MF_00201">
    <property type="entry name" value="RecO"/>
    <property type="match status" value="1"/>
</dbReference>
<sequence>MLHKTRAIVLKVTDYGEASVIVQLFTEKLGVQSYIINGVNKPKAKVSRNMLQPLHLLDLVVYHKSTGSIQRIKEIKVAVILKHIPYDIAKSSITMFLNEILYKAIKQQVPDEQMFDYIFGSIELLDNLDAGIANFHLVFMIGLTRFIGFFPSDVNAVDTAYFDLHNGVFSNTRPESNFYLSPPHTAHFKQLLIYGYNNLAAIVLTNTERRYLLSRLLEYYALHVEGFGNIRSQDVLEEVLS</sequence>
<evidence type="ECO:0000256" key="2">
    <source>
        <dbReference type="ARBA" id="ARBA00023172"/>
    </source>
</evidence>
<name>A0A6I4IAW2_9SPHI</name>
<keyword evidence="7" id="KW-1185">Reference proteome</keyword>
<dbReference type="NCBIfam" id="TIGR00613">
    <property type="entry name" value="reco"/>
    <property type="match status" value="1"/>
</dbReference>
<dbReference type="Pfam" id="PF11967">
    <property type="entry name" value="RecO_N"/>
    <property type="match status" value="1"/>
</dbReference>
<dbReference type="AlphaFoldDB" id="A0A6I4IAW2"/>